<evidence type="ECO:0000313" key="1">
    <source>
        <dbReference type="EMBL" id="GFP77304.1"/>
    </source>
</evidence>
<dbReference type="RefSeq" id="WP_183278685.1">
    <property type="nucleotide sequence ID" value="NZ_BLZR01000001.1"/>
</dbReference>
<evidence type="ECO:0000313" key="2">
    <source>
        <dbReference type="Proteomes" id="UP000580568"/>
    </source>
</evidence>
<dbReference type="AlphaFoldDB" id="A0A6V8SJ96"/>
<dbReference type="EMBL" id="BLZR01000001">
    <property type="protein sequence ID" value="GFP77304.1"/>
    <property type="molecule type" value="Genomic_DNA"/>
</dbReference>
<organism evidence="1 2">
    <name type="scientific">Clostridium fungisolvens</name>
    <dbReference type="NCBI Taxonomy" id="1604897"/>
    <lineage>
        <taxon>Bacteria</taxon>
        <taxon>Bacillati</taxon>
        <taxon>Bacillota</taxon>
        <taxon>Clostridia</taxon>
        <taxon>Eubacteriales</taxon>
        <taxon>Clostridiaceae</taxon>
        <taxon>Clostridium</taxon>
    </lineage>
</organism>
<protein>
    <submittedName>
        <fullName evidence="1">Uncharacterized protein</fullName>
    </submittedName>
</protein>
<dbReference type="Proteomes" id="UP000580568">
    <property type="component" value="Unassembled WGS sequence"/>
</dbReference>
<sequence>MYYYFKYYKKKGIIRNIIKGYLGNEELTYMIKEYIDVIETIGTHNKIFVMDVSDLELVKSEVSDTYCEFLRNTSKEQWIINIIIMPKSIIGSYQLKKFIKNSGVNPILVNSSREAINVIKNYKGSTYQNCI</sequence>
<name>A0A6V8SJ96_9CLOT</name>
<reference evidence="1 2" key="1">
    <citation type="submission" date="2020-07" db="EMBL/GenBank/DDBJ databases">
        <title>A new beta-1,3-glucan-decomposing anaerobic bacterium isolated from anoxic soil subjected to biological soil disinfestation.</title>
        <authorList>
            <person name="Ueki A."/>
            <person name="Tonouchi A."/>
        </authorList>
    </citation>
    <scope>NUCLEOTIDE SEQUENCE [LARGE SCALE GENOMIC DNA]</scope>
    <source>
        <strain evidence="1 2">TW1</strain>
    </source>
</reference>
<keyword evidence="2" id="KW-1185">Reference proteome</keyword>
<comment type="caution">
    <text evidence="1">The sequence shown here is derived from an EMBL/GenBank/DDBJ whole genome shotgun (WGS) entry which is preliminary data.</text>
</comment>
<gene>
    <name evidence="1" type="ORF">bsdtw1_03419</name>
</gene>
<accession>A0A6V8SJ96</accession>
<proteinExistence type="predicted"/>